<gene>
    <name evidence="2" type="ORF">EV702DRAFT_712292</name>
</gene>
<accession>A0A9P7CWP4</accession>
<dbReference type="AlphaFoldDB" id="A0A9P7CWP4"/>
<dbReference type="GO" id="GO:0006612">
    <property type="term" value="P:protein targeting to membrane"/>
    <property type="evidence" value="ECO:0007669"/>
    <property type="project" value="UniProtKB-UniRule"/>
</dbReference>
<sequence length="254" mass="29064">MVHRGVERTEVSSRRHSLADYTCGAGVHHCRDAIHSLANLVFSREISRRFGALLKTYSQLAEIILHTIRIDIRCRTMHYLDAAMRLGNYNIDHEAGEPDPYVVDLNTEISNCNEFVSAAMLKEEHQFVFAGLEHLMEHLFISNARHVRMANDFGIRKIIRNTLALQQSVRTISDDQQHAEFERAKSYYSLFFLAPQGLLDSIRQHQNFTFDEYKTILNLQCGVDQSIGEAGVAKATDHNYSMYRLELESSADIS</sequence>
<keyword evidence="1" id="KW-0813">Transport</keyword>
<protein>
    <recommendedName>
        <fullName evidence="1">Exocyst complex component Sec8</fullName>
    </recommendedName>
</protein>
<dbReference type="GO" id="GO:0090522">
    <property type="term" value="P:vesicle tethering involved in exocytosis"/>
    <property type="evidence" value="ECO:0007669"/>
    <property type="project" value="UniProtKB-UniRule"/>
</dbReference>
<evidence type="ECO:0000313" key="2">
    <source>
        <dbReference type="EMBL" id="KAG1768897.1"/>
    </source>
</evidence>
<name>A0A9P7CWP4_9AGAM</name>
<organism evidence="2 3">
    <name type="scientific">Suillus placidus</name>
    <dbReference type="NCBI Taxonomy" id="48579"/>
    <lineage>
        <taxon>Eukaryota</taxon>
        <taxon>Fungi</taxon>
        <taxon>Dikarya</taxon>
        <taxon>Basidiomycota</taxon>
        <taxon>Agaricomycotina</taxon>
        <taxon>Agaricomycetes</taxon>
        <taxon>Agaricomycetidae</taxon>
        <taxon>Boletales</taxon>
        <taxon>Suillineae</taxon>
        <taxon>Suillaceae</taxon>
        <taxon>Suillus</taxon>
    </lineage>
</organism>
<evidence type="ECO:0000256" key="1">
    <source>
        <dbReference type="RuleBase" id="RU367079"/>
    </source>
</evidence>
<dbReference type="PANTHER" id="PTHR14146">
    <property type="entry name" value="EXOCYST COMPLEX COMPONENT 4"/>
    <property type="match status" value="1"/>
</dbReference>
<keyword evidence="1" id="KW-0268">Exocytosis</keyword>
<dbReference type="PANTHER" id="PTHR14146:SF0">
    <property type="entry name" value="EXOCYST COMPLEX COMPONENT 4"/>
    <property type="match status" value="1"/>
</dbReference>
<dbReference type="OrthoDB" id="3225100at2759"/>
<comment type="similarity">
    <text evidence="1">Belongs to the SEC8 family.</text>
</comment>
<reference evidence="2" key="1">
    <citation type="journal article" date="2020" name="New Phytol.">
        <title>Comparative genomics reveals dynamic genome evolution in host specialist ectomycorrhizal fungi.</title>
        <authorList>
            <person name="Lofgren L.A."/>
            <person name="Nguyen N.H."/>
            <person name="Vilgalys R."/>
            <person name="Ruytinx J."/>
            <person name="Liao H.L."/>
            <person name="Branco S."/>
            <person name="Kuo A."/>
            <person name="LaButti K."/>
            <person name="Lipzen A."/>
            <person name="Andreopoulos W."/>
            <person name="Pangilinan J."/>
            <person name="Riley R."/>
            <person name="Hundley H."/>
            <person name="Na H."/>
            <person name="Barry K."/>
            <person name="Grigoriev I.V."/>
            <person name="Stajich J.E."/>
            <person name="Kennedy P.G."/>
        </authorList>
    </citation>
    <scope>NUCLEOTIDE SEQUENCE</scope>
    <source>
        <strain evidence="2">DOB743</strain>
    </source>
</reference>
<dbReference type="GO" id="GO:0015031">
    <property type="term" value="P:protein transport"/>
    <property type="evidence" value="ECO:0007669"/>
    <property type="project" value="UniProtKB-KW"/>
</dbReference>
<keyword evidence="1" id="KW-0653">Protein transport</keyword>
<comment type="caution">
    <text evidence="2">The sequence shown here is derived from an EMBL/GenBank/DDBJ whole genome shotgun (WGS) entry which is preliminary data.</text>
</comment>
<evidence type="ECO:0000313" key="3">
    <source>
        <dbReference type="Proteomes" id="UP000714275"/>
    </source>
</evidence>
<keyword evidence="3" id="KW-1185">Reference proteome</keyword>
<dbReference type="GO" id="GO:0000145">
    <property type="term" value="C:exocyst"/>
    <property type="evidence" value="ECO:0007669"/>
    <property type="project" value="UniProtKB-UniRule"/>
</dbReference>
<proteinExistence type="inferred from homology"/>
<comment type="function">
    <text evidence="1">Component of the exocyst complex involved in the docking of exocytic vesicles with fusion sites on the plasma membrane.</text>
</comment>
<dbReference type="InterPro" id="IPR039682">
    <property type="entry name" value="Sec8/EXOC4"/>
</dbReference>
<dbReference type="GO" id="GO:0006893">
    <property type="term" value="P:Golgi to plasma membrane transport"/>
    <property type="evidence" value="ECO:0007669"/>
    <property type="project" value="TreeGrafter"/>
</dbReference>
<dbReference type="EMBL" id="JABBWD010000076">
    <property type="protein sequence ID" value="KAG1768897.1"/>
    <property type="molecule type" value="Genomic_DNA"/>
</dbReference>
<dbReference type="Proteomes" id="UP000714275">
    <property type="component" value="Unassembled WGS sequence"/>
</dbReference>